<feature type="compositionally biased region" description="Basic and acidic residues" evidence="2">
    <location>
        <begin position="612"/>
        <end position="630"/>
    </location>
</feature>
<dbReference type="Pfam" id="PF18821">
    <property type="entry name" value="LPD7"/>
    <property type="match status" value="1"/>
</dbReference>
<feature type="compositionally biased region" description="Basic and acidic residues" evidence="2">
    <location>
        <begin position="374"/>
        <end position="386"/>
    </location>
</feature>
<gene>
    <name evidence="4" type="ORF">ACG04R_16325</name>
</gene>
<feature type="compositionally biased region" description="Basic and acidic residues" evidence="2">
    <location>
        <begin position="963"/>
        <end position="973"/>
    </location>
</feature>
<feature type="coiled-coil region" evidence="1">
    <location>
        <begin position="176"/>
        <end position="229"/>
    </location>
</feature>
<reference evidence="4 5" key="1">
    <citation type="submission" date="2024-08" db="EMBL/GenBank/DDBJ databases">
        <authorList>
            <person name="Lu H."/>
        </authorList>
    </citation>
    <scope>NUCLEOTIDE SEQUENCE [LARGE SCALE GENOMIC DNA]</scope>
    <source>
        <strain evidence="4 5">BYS78W</strain>
    </source>
</reference>
<dbReference type="RefSeq" id="WP_394412781.1">
    <property type="nucleotide sequence ID" value="NZ_JBIGIC010000008.1"/>
</dbReference>
<feature type="region of interest" description="Disordered" evidence="2">
    <location>
        <begin position="327"/>
        <end position="430"/>
    </location>
</feature>
<dbReference type="EMBL" id="JBIGIC010000008">
    <property type="protein sequence ID" value="MFG6488254.1"/>
    <property type="molecule type" value="Genomic_DNA"/>
</dbReference>
<comment type="caution">
    <text evidence="4">The sequence shown here is derived from an EMBL/GenBank/DDBJ whole genome shotgun (WGS) entry which is preliminary data.</text>
</comment>
<accession>A0ABW7HE99</accession>
<feature type="compositionally biased region" description="Basic and acidic residues" evidence="2">
    <location>
        <begin position="525"/>
        <end position="594"/>
    </location>
</feature>
<evidence type="ECO:0000256" key="1">
    <source>
        <dbReference type="SAM" id="Coils"/>
    </source>
</evidence>
<feature type="compositionally biased region" description="Basic and acidic residues" evidence="2">
    <location>
        <begin position="394"/>
        <end position="427"/>
    </location>
</feature>
<feature type="domain" description="Large polyvalent protein-associated" evidence="3">
    <location>
        <begin position="436"/>
        <end position="511"/>
    </location>
</feature>
<sequence>MLANRQLTDEEIRALRRAEETRRIANQEFEDRSALVRRGNDGQLISTAPEDARGRERHIQRLEKERDTQRALHEHAIERSRVQHAQAVARDRERHVERNRQVLERDLGRVAGLSRLEHSADFHREVERFERDTGRELDRYSRECGDSYSHDYLESRERYLRAVDDEKNRLLARDYAANEEDKVRLADRTIDDSERKRIFQAKQSRETAIDRLKNEAERAREADKLAADRLAAISVKERSEPVVDRKFLDQATRLDIQLRFEQADRTYHLQEKQAWLASRTSQYREQHEARAYQAFNDRLAEQQRLVEFDRDLNSQWRDTALEREQQYGDELKRRRSEENRLVSERSVQLQREAERHREAERNRPSALDLWGQELEAKERARSRNVADRQTGQQPEKDKRAGREDRRVAREPERGDVRHPERLAKPPEPKPIQDYVHKLERDRVVYSKASEPEKQAFADYGRRIAVLDRHDELNRRAALTLASERFTGTISIRGSEDYKRSMAETAHQMGMQDRIPGLRDYFKQLDTQKQERERAAAQARDKSAGQAKQPEKAQGREPSRDEARAPEQRPSEPDRKAPEKTAAPEKAPARADQAPERAVAAEPVRQNGTQEPARAKPAKDWRALSHSDHLQQHVQNEAQLQRDVANAQQLAHEPRPVREDEPKVAPVAAREPERASEELQASLAAASTVPAPEQTQSRDGDQQRDAAQVVQPAVSLPEQSREEAPVQPVAATPARITEQEPSWGYSDGDKARQAEPEAAQAAEPPAGLIKQADGQERTTEPVAAVVPSREAEKPYDWGPGARDSSDAELDKLAREPAHQADLGRVQASNEPALSASQEPSQVSEPGLTQVPQPDADPELGHGGPEPEPMQAQAHAPEPMQAAPAPEVDLDQAEPGVPAASIASSQGQERDADAEATPGSAQAEPERDVEPEAQASVSAPTPAHDPEEDYWAGLAGSMESSNNAGRDHERDHDLDQEQGLQR</sequence>
<feature type="compositionally biased region" description="Low complexity" evidence="2">
    <location>
        <begin position="677"/>
        <end position="686"/>
    </location>
</feature>
<dbReference type="InterPro" id="IPR040677">
    <property type="entry name" value="LPD7"/>
</dbReference>
<dbReference type="Proteomes" id="UP001606134">
    <property type="component" value="Unassembled WGS sequence"/>
</dbReference>
<name>A0ABW7HE99_9BURK</name>
<evidence type="ECO:0000259" key="3">
    <source>
        <dbReference type="Pfam" id="PF18821"/>
    </source>
</evidence>
<evidence type="ECO:0000313" key="4">
    <source>
        <dbReference type="EMBL" id="MFG6488254.1"/>
    </source>
</evidence>
<keyword evidence="5" id="KW-1185">Reference proteome</keyword>
<feature type="compositionally biased region" description="Low complexity" evidence="2">
    <location>
        <begin position="755"/>
        <end position="765"/>
    </location>
</feature>
<feature type="compositionally biased region" description="Basic and acidic residues" evidence="2">
    <location>
        <begin position="802"/>
        <end position="817"/>
    </location>
</feature>
<keyword evidence="1" id="KW-0175">Coiled coil</keyword>
<feature type="compositionally biased region" description="Basic and acidic residues" evidence="2">
    <location>
        <begin position="327"/>
        <end position="343"/>
    </location>
</feature>
<evidence type="ECO:0000256" key="2">
    <source>
        <dbReference type="SAM" id="MobiDB-lite"/>
    </source>
</evidence>
<proteinExistence type="predicted"/>
<protein>
    <submittedName>
        <fullName evidence="4">LPD7 domain-containing protein</fullName>
    </submittedName>
</protein>
<evidence type="ECO:0000313" key="5">
    <source>
        <dbReference type="Proteomes" id="UP001606134"/>
    </source>
</evidence>
<feature type="compositionally biased region" description="Low complexity" evidence="2">
    <location>
        <begin position="867"/>
        <end position="885"/>
    </location>
</feature>
<feature type="compositionally biased region" description="Basic and acidic residues" evidence="2">
    <location>
        <begin position="351"/>
        <end position="363"/>
    </location>
</feature>
<feature type="region of interest" description="Disordered" evidence="2">
    <location>
        <begin position="525"/>
        <end position="980"/>
    </location>
</feature>
<feature type="compositionally biased region" description="Basic and acidic residues" evidence="2">
    <location>
        <begin position="651"/>
        <end position="662"/>
    </location>
</feature>
<organism evidence="4 5">
    <name type="scientific">Pelomonas candidula</name>
    <dbReference type="NCBI Taxonomy" id="3299025"/>
    <lineage>
        <taxon>Bacteria</taxon>
        <taxon>Pseudomonadati</taxon>
        <taxon>Pseudomonadota</taxon>
        <taxon>Betaproteobacteria</taxon>
        <taxon>Burkholderiales</taxon>
        <taxon>Sphaerotilaceae</taxon>
        <taxon>Roseateles</taxon>
    </lineage>
</organism>
<feature type="compositionally biased region" description="Polar residues" evidence="2">
    <location>
        <begin position="825"/>
        <end position="842"/>
    </location>
</feature>